<dbReference type="AlphaFoldDB" id="A0A811GCI7"/>
<comment type="caution">
    <text evidence="4">The sequence shown here is derived from an EMBL/GenBank/DDBJ whole genome shotgun (WGS) entry which is preliminary data.</text>
</comment>
<evidence type="ECO:0000256" key="1">
    <source>
        <dbReference type="ARBA" id="ARBA00022723"/>
    </source>
</evidence>
<feature type="domain" description="NodB homology" evidence="3">
    <location>
        <begin position="31"/>
        <end position="253"/>
    </location>
</feature>
<organism evidence="4 5">
    <name type="scientific">Acinetobacter bouvetii</name>
    <dbReference type="NCBI Taxonomy" id="202951"/>
    <lineage>
        <taxon>Bacteria</taxon>
        <taxon>Pseudomonadati</taxon>
        <taxon>Pseudomonadota</taxon>
        <taxon>Gammaproteobacteria</taxon>
        <taxon>Moraxellales</taxon>
        <taxon>Moraxellaceae</taxon>
        <taxon>Acinetobacter</taxon>
    </lineage>
</organism>
<dbReference type="Gene3D" id="3.20.20.370">
    <property type="entry name" value="Glycoside hydrolase/deacetylase"/>
    <property type="match status" value="1"/>
</dbReference>
<evidence type="ECO:0000313" key="4">
    <source>
        <dbReference type="EMBL" id="CAB1214635.1"/>
    </source>
</evidence>
<dbReference type="InterPro" id="IPR002509">
    <property type="entry name" value="NODB_dom"/>
</dbReference>
<dbReference type="PANTHER" id="PTHR10587:SF133">
    <property type="entry name" value="CHITIN DEACETYLASE 1-RELATED"/>
    <property type="match status" value="1"/>
</dbReference>
<dbReference type="GO" id="GO:0016810">
    <property type="term" value="F:hydrolase activity, acting on carbon-nitrogen (but not peptide) bonds"/>
    <property type="evidence" value="ECO:0007669"/>
    <property type="project" value="InterPro"/>
</dbReference>
<dbReference type="PANTHER" id="PTHR10587">
    <property type="entry name" value="GLYCOSYL TRANSFERASE-RELATED"/>
    <property type="match status" value="1"/>
</dbReference>
<dbReference type="InterPro" id="IPR011330">
    <property type="entry name" value="Glyco_hydro/deAcase_b/a-brl"/>
</dbReference>
<protein>
    <submittedName>
        <fullName evidence="4">Polysaccharide deacetylase</fullName>
    </submittedName>
</protein>
<dbReference type="Proteomes" id="UP000489961">
    <property type="component" value="Unassembled WGS sequence"/>
</dbReference>
<keyword evidence="2" id="KW-0378">Hydrolase</keyword>
<evidence type="ECO:0000313" key="5">
    <source>
        <dbReference type="Proteomes" id="UP000489961"/>
    </source>
</evidence>
<proteinExistence type="predicted"/>
<dbReference type="GO" id="GO:0016020">
    <property type="term" value="C:membrane"/>
    <property type="evidence" value="ECO:0007669"/>
    <property type="project" value="TreeGrafter"/>
</dbReference>
<evidence type="ECO:0000259" key="3">
    <source>
        <dbReference type="PROSITE" id="PS51677"/>
    </source>
</evidence>
<dbReference type="EMBL" id="CADDTS010000027">
    <property type="protein sequence ID" value="CAB1214635.1"/>
    <property type="molecule type" value="Genomic_DNA"/>
</dbReference>
<dbReference type="GO" id="GO:0046872">
    <property type="term" value="F:metal ion binding"/>
    <property type="evidence" value="ECO:0007669"/>
    <property type="project" value="UniProtKB-KW"/>
</dbReference>
<gene>
    <name evidence="4" type="ORF">SFB21_1629</name>
</gene>
<accession>A0A811GCI7</accession>
<evidence type="ECO:0000256" key="2">
    <source>
        <dbReference type="ARBA" id="ARBA00022801"/>
    </source>
</evidence>
<dbReference type="GO" id="GO:0005975">
    <property type="term" value="P:carbohydrate metabolic process"/>
    <property type="evidence" value="ECO:0007669"/>
    <property type="project" value="InterPro"/>
</dbReference>
<name>A0A811GCI7_9GAMM</name>
<dbReference type="PROSITE" id="PS51677">
    <property type="entry name" value="NODB"/>
    <property type="match status" value="1"/>
</dbReference>
<dbReference type="RefSeq" id="WP_174559562.1">
    <property type="nucleotide sequence ID" value="NZ_CADDTS010000027.1"/>
</dbReference>
<dbReference type="InterPro" id="IPR050248">
    <property type="entry name" value="Polysacc_deacetylase_ArnD"/>
</dbReference>
<reference evidence="4 5" key="1">
    <citation type="submission" date="2020-02" db="EMBL/GenBank/DDBJ databases">
        <authorList>
            <person name="Chaudhuri R."/>
        </authorList>
    </citation>
    <scope>NUCLEOTIDE SEQUENCE [LARGE SCALE GENOMIC DNA]</scope>
    <source>
        <strain evidence="4">SFB21</strain>
    </source>
</reference>
<dbReference type="Pfam" id="PF01522">
    <property type="entry name" value="Polysacc_deac_1"/>
    <property type="match status" value="1"/>
</dbReference>
<keyword evidence="1" id="KW-0479">Metal-binding</keyword>
<dbReference type="SUPFAM" id="SSF88713">
    <property type="entry name" value="Glycoside hydrolase/deacetylase"/>
    <property type="match status" value="1"/>
</dbReference>
<sequence>MIKHKTKSEKSLKNSLCIASLFTLYTITQAKELALSFDDGVNPQQNPKAVQINQQILDQLAEHQIKSIVFPSLVKIGDYQGKQLIANWGKAGHLIGNHSALHQNLNKSNITTQQYIQSIQDADLVLNTLPRYKRIYRYPFLKEGNTVEKRDAVYQWLKNNQYALGGVSIDASDWFYNRKYLQYTKQADTEKLQRLKQAYIWHLLNRAEYYDQLAVQTLQRSPKHVLLLHVNQINAAFLSDVVTAFKQQGWTSISTKQAFDEPIYTQQSRNIPAGESVIWSLAKTQGKELCYPAEDAPYELENLKQHQLD</sequence>